<name>A0A543FTA2_9PSEU</name>
<dbReference type="SUPFAM" id="SSF46689">
    <property type="entry name" value="Homeodomain-like"/>
    <property type="match status" value="2"/>
</dbReference>
<evidence type="ECO:0000256" key="2">
    <source>
        <dbReference type="ARBA" id="ARBA00023125"/>
    </source>
</evidence>
<dbReference type="PROSITE" id="PS01124">
    <property type="entry name" value="HTH_ARAC_FAMILY_2"/>
    <property type="match status" value="1"/>
</dbReference>
<dbReference type="Gene3D" id="1.10.10.60">
    <property type="entry name" value="Homeodomain-like"/>
    <property type="match status" value="1"/>
</dbReference>
<dbReference type="InterPro" id="IPR052158">
    <property type="entry name" value="INH-QAR"/>
</dbReference>
<sequence length="318" mass="33887">MTTLVVYGASAMDLGITTALFGSSHLHAGSASGWYEQLLCVPETDQTGRLAQNYTTGTSYGLDMLTGAHTVIVVAGPRVPPDPSETVLQALRAAHARGARIVALGAGVFVVAAAGLLTGMRATTHWSICEELRRRHPDVVVDDQALYVEDSGIFTAAGAAATLDLGLELIRRDRGAAVANSLARWMIAPPQRSGDHRQFVAAPLSETNDGLAHVLEWASGRLAEPLTLADMAQIAGLSPRTLSRRFHAALGTSPLQWLLAQRVRLAQELLESSQGSVEQIARRSGLGSVGNLRQHFTRALGVSPQEYRRMLRSQGAGD</sequence>
<dbReference type="Pfam" id="PF01965">
    <property type="entry name" value="DJ-1_PfpI"/>
    <property type="match status" value="1"/>
</dbReference>
<evidence type="ECO:0000313" key="7">
    <source>
        <dbReference type="Proteomes" id="UP000319818"/>
    </source>
</evidence>
<dbReference type="PANTHER" id="PTHR43130:SF3">
    <property type="entry name" value="HTH-TYPE TRANSCRIPTIONAL REGULATOR RV1931C"/>
    <property type="match status" value="1"/>
</dbReference>
<accession>A0A543FTA2</accession>
<dbReference type="AlphaFoldDB" id="A0A543FTA2"/>
<dbReference type="InterPro" id="IPR009057">
    <property type="entry name" value="Homeodomain-like_sf"/>
</dbReference>
<keyword evidence="4" id="KW-0812">Transmembrane</keyword>
<keyword evidence="4" id="KW-1133">Transmembrane helix</keyword>
<dbReference type="Gene3D" id="3.40.50.880">
    <property type="match status" value="1"/>
</dbReference>
<comment type="caution">
    <text evidence="6">The sequence shown here is derived from an EMBL/GenBank/DDBJ whole genome shotgun (WGS) entry which is preliminary data.</text>
</comment>
<keyword evidence="4" id="KW-0472">Membrane</keyword>
<dbReference type="GO" id="GO:0043565">
    <property type="term" value="F:sequence-specific DNA binding"/>
    <property type="evidence" value="ECO:0007669"/>
    <property type="project" value="InterPro"/>
</dbReference>
<dbReference type="InterPro" id="IPR018062">
    <property type="entry name" value="HTH_AraC-typ_CS"/>
</dbReference>
<proteinExistence type="predicted"/>
<dbReference type="InterPro" id="IPR018060">
    <property type="entry name" value="HTH_AraC"/>
</dbReference>
<keyword evidence="7" id="KW-1185">Reference proteome</keyword>
<dbReference type="RefSeq" id="WP_142103857.1">
    <property type="nucleotide sequence ID" value="NZ_VFPH01000002.1"/>
</dbReference>
<evidence type="ECO:0000256" key="4">
    <source>
        <dbReference type="SAM" id="Phobius"/>
    </source>
</evidence>
<evidence type="ECO:0000259" key="5">
    <source>
        <dbReference type="PROSITE" id="PS01124"/>
    </source>
</evidence>
<reference evidence="6 7" key="1">
    <citation type="submission" date="2019-06" db="EMBL/GenBank/DDBJ databases">
        <title>Sequencing the genomes of 1000 actinobacteria strains.</title>
        <authorList>
            <person name="Klenk H.-P."/>
        </authorList>
    </citation>
    <scope>NUCLEOTIDE SEQUENCE [LARGE SCALE GENOMIC DNA]</scope>
    <source>
        <strain evidence="6 7">DSM 45511</strain>
    </source>
</reference>
<keyword evidence="1" id="KW-0805">Transcription regulation</keyword>
<keyword evidence="2" id="KW-0238">DNA-binding</keyword>
<dbReference type="EMBL" id="VFPH01000002">
    <property type="protein sequence ID" value="TQM36974.1"/>
    <property type="molecule type" value="Genomic_DNA"/>
</dbReference>
<dbReference type="Proteomes" id="UP000319818">
    <property type="component" value="Unassembled WGS sequence"/>
</dbReference>
<dbReference type="SUPFAM" id="SSF52317">
    <property type="entry name" value="Class I glutamine amidotransferase-like"/>
    <property type="match status" value="1"/>
</dbReference>
<dbReference type="OrthoDB" id="3660033at2"/>
<evidence type="ECO:0000313" key="6">
    <source>
        <dbReference type="EMBL" id="TQM36974.1"/>
    </source>
</evidence>
<dbReference type="Pfam" id="PF12833">
    <property type="entry name" value="HTH_18"/>
    <property type="match status" value="1"/>
</dbReference>
<protein>
    <submittedName>
        <fullName evidence="6">AraC family transcriptional regulator with amidase-like domain</fullName>
    </submittedName>
</protein>
<dbReference type="GO" id="GO:0003700">
    <property type="term" value="F:DNA-binding transcription factor activity"/>
    <property type="evidence" value="ECO:0007669"/>
    <property type="project" value="InterPro"/>
</dbReference>
<evidence type="ECO:0000256" key="1">
    <source>
        <dbReference type="ARBA" id="ARBA00023015"/>
    </source>
</evidence>
<feature type="domain" description="HTH araC/xylS-type" evidence="5">
    <location>
        <begin position="212"/>
        <end position="310"/>
    </location>
</feature>
<gene>
    <name evidence="6" type="ORF">FB388_4170</name>
</gene>
<keyword evidence="3" id="KW-0804">Transcription</keyword>
<evidence type="ECO:0000256" key="3">
    <source>
        <dbReference type="ARBA" id="ARBA00023163"/>
    </source>
</evidence>
<dbReference type="PROSITE" id="PS00041">
    <property type="entry name" value="HTH_ARAC_FAMILY_1"/>
    <property type="match status" value="1"/>
</dbReference>
<dbReference type="InterPro" id="IPR029062">
    <property type="entry name" value="Class_I_gatase-like"/>
</dbReference>
<organism evidence="6 7">
    <name type="scientific">Pseudonocardia cypriaca</name>
    <dbReference type="NCBI Taxonomy" id="882449"/>
    <lineage>
        <taxon>Bacteria</taxon>
        <taxon>Bacillati</taxon>
        <taxon>Actinomycetota</taxon>
        <taxon>Actinomycetes</taxon>
        <taxon>Pseudonocardiales</taxon>
        <taxon>Pseudonocardiaceae</taxon>
        <taxon>Pseudonocardia</taxon>
    </lineage>
</organism>
<dbReference type="CDD" id="cd03137">
    <property type="entry name" value="GATase1_AraC_1"/>
    <property type="match status" value="1"/>
</dbReference>
<dbReference type="PANTHER" id="PTHR43130">
    <property type="entry name" value="ARAC-FAMILY TRANSCRIPTIONAL REGULATOR"/>
    <property type="match status" value="1"/>
</dbReference>
<dbReference type="SMART" id="SM00342">
    <property type="entry name" value="HTH_ARAC"/>
    <property type="match status" value="1"/>
</dbReference>
<feature type="transmembrane region" description="Helical" evidence="4">
    <location>
        <begin position="101"/>
        <end position="120"/>
    </location>
</feature>
<dbReference type="InterPro" id="IPR002818">
    <property type="entry name" value="DJ-1/PfpI"/>
</dbReference>